<dbReference type="PANTHER" id="PTHR34218:SF3">
    <property type="entry name" value="ACYL-HOMOSERINE LACTONE ACYLASE PVDQ"/>
    <property type="match status" value="1"/>
</dbReference>
<dbReference type="SUPFAM" id="SSF56235">
    <property type="entry name" value="N-terminal nucleophile aminohydrolases (Ntn hydrolases)"/>
    <property type="match status" value="1"/>
</dbReference>
<accession>A0ABW1DE41</accession>
<dbReference type="InterPro" id="IPR029055">
    <property type="entry name" value="Ntn_hydrolases_N"/>
</dbReference>
<dbReference type="Gene3D" id="1.10.1400.10">
    <property type="match status" value="1"/>
</dbReference>
<name>A0ABW1DE41_9DEIO</name>
<organism evidence="2 3">
    <name type="scientific">Deinococcus petrolearius</name>
    <dbReference type="NCBI Taxonomy" id="1751295"/>
    <lineage>
        <taxon>Bacteria</taxon>
        <taxon>Thermotogati</taxon>
        <taxon>Deinococcota</taxon>
        <taxon>Deinococci</taxon>
        <taxon>Deinococcales</taxon>
        <taxon>Deinococcaceae</taxon>
        <taxon>Deinococcus</taxon>
    </lineage>
</organism>
<dbReference type="InterPro" id="IPR043147">
    <property type="entry name" value="Penicillin_amidase_A-knob"/>
</dbReference>
<dbReference type="RefSeq" id="WP_380045259.1">
    <property type="nucleotide sequence ID" value="NZ_JBHSOH010000002.1"/>
</dbReference>
<dbReference type="Pfam" id="PF01804">
    <property type="entry name" value="Penicil_amidase"/>
    <property type="match status" value="1"/>
</dbReference>
<reference evidence="3" key="1">
    <citation type="journal article" date="2019" name="Int. J. Syst. Evol. Microbiol.">
        <title>The Global Catalogue of Microorganisms (GCM) 10K type strain sequencing project: providing services to taxonomists for standard genome sequencing and annotation.</title>
        <authorList>
            <consortium name="The Broad Institute Genomics Platform"/>
            <consortium name="The Broad Institute Genome Sequencing Center for Infectious Disease"/>
            <person name="Wu L."/>
            <person name="Ma J."/>
        </authorList>
    </citation>
    <scope>NUCLEOTIDE SEQUENCE [LARGE SCALE GENOMIC DNA]</scope>
    <source>
        <strain evidence="3">CGMCC 1.15053</strain>
    </source>
</reference>
<gene>
    <name evidence="2" type="ORF">ACFPQ6_00695</name>
</gene>
<dbReference type="EMBL" id="JBHSOH010000002">
    <property type="protein sequence ID" value="MFC5846815.1"/>
    <property type="molecule type" value="Genomic_DNA"/>
</dbReference>
<keyword evidence="3" id="KW-1185">Reference proteome</keyword>
<dbReference type="Proteomes" id="UP001595979">
    <property type="component" value="Unassembled WGS sequence"/>
</dbReference>
<evidence type="ECO:0000313" key="3">
    <source>
        <dbReference type="Proteomes" id="UP001595979"/>
    </source>
</evidence>
<keyword evidence="1" id="KW-0732">Signal</keyword>
<dbReference type="PANTHER" id="PTHR34218">
    <property type="entry name" value="PEPTIDASE S45 PENICILLIN AMIDASE"/>
    <property type="match status" value="1"/>
</dbReference>
<comment type="caution">
    <text evidence="2">The sequence shown here is derived from an EMBL/GenBank/DDBJ whole genome shotgun (WGS) entry which is preliminary data.</text>
</comment>
<dbReference type="InterPro" id="IPR002692">
    <property type="entry name" value="S45"/>
</dbReference>
<proteinExistence type="predicted"/>
<protein>
    <submittedName>
        <fullName evidence="2">Penicillin acylase family protein</fullName>
    </submittedName>
</protein>
<evidence type="ECO:0000313" key="2">
    <source>
        <dbReference type="EMBL" id="MFC5846815.1"/>
    </source>
</evidence>
<evidence type="ECO:0000256" key="1">
    <source>
        <dbReference type="ARBA" id="ARBA00022729"/>
    </source>
</evidence>
<sequence length="192" mass="20369">MPGAAFVHAAGRRGVCAALTGWDRRSDLGSTGAAAWREFWSRTRQIRGVYAVPFDPVGTPRGLNTADPAGRAQLLQALGEAAQALNTNGVAPDAPLGTVQGITRGGVRFPMHGEPDYEGVTGTSSSYIQTVTFDETGPVAQALLTCSQSTDPASPHYADQTALFSRKAWVTLPFSRAQIEADPARTLLRLEE</sequence>